<reference evidence="1" key="1">
    <citation type="submission" date="2022-10" db="EMBL/GenBank/DDBJ databases">
        <authorList>
            <person name="Chen Y."/>
            <person name="Dougan E. K."/>
            <person name="Chan C."/>
            <person name="Rhodes N."/>
            <person name="Thang M."/>
        </authorList>
    </citation>
    <scope>NUCLEOTIDE SEQUENCE</scope>
</reference>
<dbReference type="Proteomes" id="UP001152797">
    <property type="component" value="Unassembled WGS sequence"/>
</dbReference>
<organism evidence="1">
    <name type="scientific">Cladocopium goreaui</name>
    <dbReference type="NCBI Taxonomy" id="2562237"/>
    <lineage>
        <taxon>Eukaryota</taxon>
        <taxon>Sar</taxon>
        <taxon>Alveolata</taxon>
        <taxon>Dinophyceae</taxon>
        <taxon>Suessiales</taxon>
        <taxon>Symbiodiniaceae</taxon>
        <taxon>Cladocopium</taxon>
    </lineage>
</organism>
<sequence length="70" mass="7884">MAVMSRASHAARESDAYCNASCAREFHGVAPWTRLVRHHRNHPRRPQLAAAIGEREIASFRPCRSPATME</sequence>
<evidence type="ECO:0000313" key="3">
    <source>
        <dbReference type="Proteomes" id="UP001152797"/>
    </source>
</evidence>
<proteinExistence type="predicted"/>
<protein>
    <submittedName>
        <fullName evidence="1">Uncharacterized protein</fullName>
    </submittedName>
</protein>
<dbReference type="EMBL" id="CAMXCT020002591">
    <property type="protein sequence ID" value="CAL1152538.1"/>
    <property type="molecule type" value="Genomic_DNA"/>
</dbReference>
<accession>A0A9P1CWW2</accession>
<gene>
    <name evidence="1" type="ORF">C1SCF055_LOCUS25404</name>
</gene>
<dbReference type="EMBL" id="CAMXCT010002591">
    <property type="protein sequence ID" value="CAI3999163.1"/>
    <property type="molecule type" value="Genomic_DNA"/>
</dbReference>
<keyword evidence="3" id="KW-1185">Reference proteome</keyword>
<comment type="caution">
    <text evidence="1">The sequence shown here is derived from an EMBL/GenBank/DDBJ whole genome shotgun (WGS) entry which is preliminary data.</text>
</comment>
<dbReference type="AlphaFoldDB" id="A0A9P1CWW2"/>
<reference evidence="2 3" key="2">
    <citation type="submission" date="2024-05" db="EMBL/GenBank/DDBJ databases">
        <authorList>
            <person name="Chen Y."/>
            <person name="Shah S."/>
            <person name="Dougan E. K."/>
            <person name="Thang M."/>
            <person name="Chan C."/>
        </authorList>
    </citation>
    <scope>NUCLEOTIDE SEQUENCE [LARGE SCALE GENOMIC DNA]</scope>
</reference>
<evidence type="ECO:0000313" key="1">
    <source>
        <dbReference type="EMBL" id="CAI3999163.1"/>
    </source>
</evidence>
<evidence type="ECO:0000313" key="2">
    <source>
        <dbReference type="EMBL" id="CAL4786475.1"/>
    </source>
</evidence>
<dbReference type="EMBL" id="CAMXCT030002591">
    <property type="protein sequence ID" value="CAL4786475.1"/>
    <property type="molecule type" value="Genomic_DNA"/>
</dbReference>
<name>A0A9P1CWW2_9DINO</name>